<dbReference type="CDD" id="cd19941">
    <property type="entry name" value="TIL"/>
    <property type="match status" value="2"/>
</dbReference>
<dbReference type="Proteomes" id="UP000053660">
    <property type="component" value="Unassembled WGS sequence"/>
</dbReference>
<name>A0A0B1S7Q6_OESDE</name>
<accession>A0A0B1S7Q6</accession>
<dbReference type="EMBL" id="KN606157">
    <property type="protein sequence ID" value="KHJ79235.1"/>
    <property type="molecule type" value="Genomic_DNA"/>
</dbReference>
<keyword evidence="2" id="KW-0722">Serine protease inhibitor</keyword>
<dbReference type="Pfam" id="PF01826">
    <property type="entry name" value="TIL"/>
    <property type="match status" value="2"/>
</dbReference>
<reference evidence="5 6" key="1">
    <citation type="submission" date="2014-03" db="EMBL/GenBank/DDBJ databases">
        <title>Draft genome of the hookworm Oesophagostomum dentatum.</title>
        <authorList>
            <person name="Mitreva M."/>
        </authorList>
    </citation>
    <scope>NUCLEOTIDE SEQUENCE [LARGE SCALE GENOMIC DNA]</scope>
    <source>
        <strain evidence="5 6">OD-Hann</strain>
    </source>
</reference>
<keyword evidence="6" id="KW-1185">Reference proteome</keyword>
<organism evidence="5 6">
    <name type="scientific">Oesophagostomum dentatum</name>
    <name type="common">Nodular worm</name>
    <dbReference type="NCBI Taxonomy" id="61180"/>
    <lineage>
        <taxon>Eukaryota</taxon>
        <taxon>Metazoa</taxon>
        <taxon>Ecdysozoa</taxon>
        <taxon>Nematoda</taxon>
        <taxon>Chromadorea</taxon>
        <taxon>Rhabditida</taxon>
        <taxon>Rhabditina</taxon>
        <taxon>Rhabditomorpha</taxon>
        <taxon>Strongyloidea</taxon>
        <taxon>Strongylidae</taxon>
        <taxon>Oesophagostomum</taxon>
    </lineage>
</organism>
<gene>
    <name evidence="5" type="ORF">OESDEN_21124</name>
</gene>
<dbReference type="AlphaFoldDB" id="A0A0B1S7Q6"/>
<feature type="domain" description="TIL" evidence="4">
    <location>
        <begin position="108"/>
        <end position="158"/>
    </location>
</feature>
<dbReference type="SUPFAM" id="SSF57567">
    <property type="entry name" value="Serine protease inhibitors"/>
    <property type="match status" value="2"/>
</dbReference>
<feature type="domain" description="TIL" evidence="4">
    <location>
        <begin position="45"/>
        <end position="94"/>
    </location>
</feature>
<evidence type="ECO:0000256" key="3">
    <source>
        <dbReference type="ARBA" id="ARBA00023157"/>
    </source>
</evidence>
<dbReference type="OrthoDB" id="5912264at2759"/>
<evidence type="ECO:0000256" key="1">
    <source>
        <dbReference type="ARBA" id="ARBA00022690"/>
    </source>
</evidence>
<dbReference type="PANTHER" id="PTHR23259">
    <property type="entry name" value="RIDDLE"/>
    <property type="match status" value="1"/>
</dbReference>
<evidence type="ECO:0000256" key="2">
    <source>
        <dbReference type="ARBA" id="ARBA00022900"/>
    </source>
</evidence>
<keyword evidence="3" id="KW-1015">Disulfide bond</keyword>
<dbReference type="PANTHER" id="PTHR23259:SF70">
    <property type="entry name" value="ACCESSORY GLAND PROTEIN ACP62F-RELATED"/>
    <property type="match status" value="1"/>
</dbReference>
<protein>
    <submittedName>
        <fullName evidence="5">Trypsin Inhibitor like cysteine rich domain protein</fullName>
    </submittedName>
</protein>
<dbReference type="InterPro" id="IPR036084">
    <property type="entry name" value="Ser_inhib-like_sf"/>
</dbReference>
<dbReference type="InterPro" id="IPR002919">
    <property type="entry name" value="TIL_dom"/>
</dbReference>
<dbReference type="Gene3D" id="2.10.25.10">
    <property type="entry name" value="Laminin"/>
    <property type="match status" value="2"/>
</dbReference>
<evidence type="ECO:0000313" key="5">
    <source>
        <dbReference type="EMBL" id="KHJ79235.1"/>
    </source>
</evidence>
<keyword evidence="1" id="KW-0646">Protease inhibitor</keyword>
<evidence type="ECO:0000259" key="4">
    <source>
        <dbReference type="Pfam" id="PF01826"/>
    </source>
</evidence>
<dbReference type="InterPro" id="IPR051368">
    <property type="entry name" value="SerProtInhib-TIL_Domain"/>
</dbReference>
<sequence length="165" mass="18507">MNTRSAHMKRAESHPLNGSAEQISVTFVRTVELAVEQYHSEEETCPLNEEYRTCGTACEPTCENPNPRICTKQCVRGCQCKSGFYRNANNVCVSDCDKTDDDSRYKTCPPNEEFRECGTACEPTCRNPNPKICTLQCILDVCQCKSGFYRNDNGDCVSECSKEGK</sequence>
<proteinExistence type="predicted"/>
<evidence type="ECO:0000313" key="6">
    <source>
        <dbReference type="Proteomes" id="UP000053660"/>
    </source>
</evidence>
<dbReference type="GO" id="GO:0004867">
    <property type="term" value="F:serine-type endopeptidase inhibitor activity"/>
    <property type="evidence" value="ECO:0007669"/>
    <property type="project" value="UniProtKB-KW"/>
</dbReference>